<name>A0A915DDA7_9BILA</name>
<organism evidence="6 7">
    <name type="scientific">Ditylenchus dipsaci</name>
    <dbReference type="NCBI Taxonomy" id="166011"/>
    <lineage>
        <taxon>Eukaryota</taxon>
        <taxon>Metazoa</taxon>
        <taxon>Ecdysozoa</taxon>
        <taxon>Nematoda</taxon>
        <taxon>Chromadorea</taxon>
        <taxon>Rhabditida</taxon>
        <taxon>Tylenchina</taxon>
        <taxon>Tylenchomorpha</taxon>
        <taxon>Sphaerularioidea</taxon>
        <taxon>Anguinidae</taxon>
        <taxon>Anguininae</taxon>
        <taxon>Ditylenchus</taxon>
    </lineage>
</organism>
<keyword evidence="5" id="KW-0539">Nucleus</keyword>
<keyword evidence="6" id="KW-1185">Reference proteome</keyword>
<evidence type="ECO:0000256" key="4">
    <source>
        <dbReference type="ARBA" id="ARBA00022833"/>
    </source>
</evidence>
<evidence type="ECO:0000256" key="1">
    <source>
        <dbReference type="ARBA" id="ARBA00004123"/>
    </source>
</evidence>
<dbReference type="PANTHER" id="PTHR46481:SF10">
    <property type="entry name" value="ZINC FINGER BED DOMAIN-CONTAINING PROTEIN 39"/>
    <property type="match status" value="1"/>
</dbReference>
<comment type="subcellular location">
    <subcellularLocation>
        <location evidence="1">Nucleus</location>
    </subcellularLocation>
</comment>
<evidence type="ECO:0000313" key="7">
    <source>
        <dbReference type="WBParaSite" id="jg18697"/>
    </source>
</evidence>
<sequence length="478" mass="54861">MERRQQTEGARKYADKFEQETEEERGINYQLNKLMKEELDEMLKVLIQLIKKSPGLSISADIGTTRNNRLSFLLLMVHVFDIKAERPLTYALDIMHLRERHTGEYIARCIRNCLEKQGLCTDMVSFFVTIREDALAQQLALEFEIDGDEEDAEVEETVVCYNAGQLNEEDEADDVDDAVEDADDLFNSLRHIKCSAHRLQNSVKNVFEKKGSESRKMFDLVSRFHHSHLATMKMAEKTKLALVLPSATRWNYIAMVFNRLLEIRREFNEVCFELDWRYADGTPMRIAEADAEAMNVFIAMLGPIWRFTIRLQEEASPTLSLLLPGLNSMLAEFEKLQPAPEELKSLEENVRRRFAEVWTAPLFLASSALDYRTLPYVLDDQQAVESAIKKMYADRFGEEVDIQSGANEDVSHDGADEDLFGTCGTSVSWINAPSPSSLAAEVLLHLDKARLWKLGKKGSTWQYWIYHASTVYLADYCY</sequence>
<dbReference type="GO" id="GO:0005634">
    <property type="term" value="C:nucleus"/>
    <property type="evidence" value="ECO:0007669"/>
    <property type="project" value="UniProtKB-SubCell"/>
</dbReference>
<proteinExistence type="predicted"/>
<evidence type="ECO:0000313" key="6">
    <source>
        <dbReference type="Proteomes" id="UP000887574"/>
    </source>
</evidence>
<dbReference type="InterPro" id="IPR052035">
    <property type="entry name" value="ZnF_BED_domain_contain"/>
</dbReference>
<accession>A0A915DDA7</accession>
<evidence type="ECO:0000256" key="2">
    <source>
        <dbReference type="ARBA" id="ARBA00022723"/>
    </source>
</evidence>
<reference evidence="7" key="1">
    <citation type="submission" date="2022-11" db="UniProtKB">
        <authorList>
            <consortium name="WormBaseParasite"/>
        </authorList>
    </citation>
    <scope>IDENTIFICATION</scope>
</reference>
<dbReference type="InterPro" id="IPR012337">
    <property type="entry name" value="RNaseH-like_sf"/>
</dbReference>
<dbReference type="PANTHER" id="PTHR46481">
    <property type="entry name" value="ZINC FINGER BED DOMAIN-CONTAINING PROTEIN 4"/>
    <property type="match status" value="1"/>
</dbReference>
<dbReference type="AlphaFoldDB" id="A0A915DDA7"/>
<dbReference type="WBParaSite" id="jg18697">
    <property type="protein sequence ID" value="jg18697"/>
    <property type="gene ID" value="jg18697"/>
</dbReference>
<dbReference type="GO" id="GO:0008270">
    <property type="term" value="F:zinc ion binding"/>
    <property type="evidence" value="ECO:0007669"/>
    <property type="project" value="UniProtKB-KW"/>
</dbReference>
<dbReference type="Proteomes" id="UP000887574">
    <property type="component" value="Unplaced"/>
</dbReference>
<keyword evidence="4" id="KW-0862">Zinc</keyword>
<keyword evidence="2" id="KW-0479">Metal-binding</keyword>
<keyword evidence="3" id="KW-0863">Zinc-finger</keyword>
<dbReference type="SUPFAM" id="SSF53098">
    <property type="entry name" value="Ribonuclease H-like"/>
    <property type="match status" value="1"/>
</dbReference>
<evidence type="ECO:0000256" key="3">
    <source>
        <dbReference type="ARBA" id="ARBA00022771"/>
    </source>
</evidence>
<evidence type="ECO:0000256" key="5">
    <source>
        <dbReference type="ARBA" id="ARBA00023242"/>
    </source>
</evidence>
<protein>
    <submittedName>
        <fullName evidence="7">Transposase</fullName>
    </submittedName>
</protein>